<comment type="caution">
    <text evidence="2">The sequence shown here is derived from an EMBL/GenBank/DDBJ whole genome shotgun (WGS) entry which is preliminary data.</text>
</comment>
<dbReference type="InterPro" id="IPR042099">
    <property type="entry name" value="ANL_N_sf"/>
</dbReference>
<proteinExistence type="predicted"/>
<gene>
    <name evidence="2" type="ORF">ACH4GP_34525</name>
</gene>
<dbReference type="SUPFAM" id="SSF56801">
    <property type="entry name" value="Acetyl-CoA synthetase-like"/>
    <property type="match status" value="1"/>
</dbReference>
<protein>
    <submittedName>
        <fullName evidence="2">Class I adenylate-forming enzyme family protein</fullName>
    </submittedName>
</protein>
<organism evidence="2 3">
    <name type="scientific">Streptomyces celluloflavus</name>
    <dbReference type="NCBI Taxonomy" id="58344"/>
    <lineage>
        <taxon>Bacteria</taxon>
        <taxon>Bacillati</taxon>
        <taxon>Actinomycetota</taxon>
        <taxon>Actinomycetes</taxon>
        <taxon>Kitasatosporales</taxon>
        <taxon>Streptomycetaceae</taxon>
        <taxon>Streptomyces</taxon>
    </lineage>
</organism>
<accession>A0ABW7RMW0</accession>
<evidence type="ECO:0000259" key="1">
    <source>
        <dbReference type="Pfam" id="PF00501"/>
    </source>
</evidence>
<evidence type="ECO:0000313" key="2">
    <source>
        <dbReference type="EMBL" id="MFH8589433.1"/>
    </source>
</evidence>
<dbReference type="InterPro" id="IPR020845">
    <property type="entry name" value="AMP-binding_CS"/>
</dbReference>
<dbReference type="PANTHER" id="PTHR43767:SF1">
    <property type="entry name" value="NONRIBOSOMAL PEPTIDE SYNTHASE PES1 (EUROFUNG)-RELATED"/>
    <property type="match status" value="1"/>
</dbReference>
<evidence type="ECO:0000313" key="3">
    <source>
        <dbReference type="Proteomes" id="UP001610990"/>
    </source>
</evidence>
<dbReference type="Gene3D" id="3.40.50.12780">
    <property type="entry name" value="N-terminal domain of ligase-like"/>
    <property type="match status" value="1"/>
</dbReference>
<dbReference type="PROSITE" id="PS00455">
    <property type="entry name" value="AMP_BINDING"/>
    <property type="match status" value="1"/>
</dbReference>
<dbReference type="PANTHER" id="PTHR43767">
    <property type="entry name" value="LONG-CHAIN-FATTY-ACID--COA LIGASE"/>
    <property type="match status" value="1"/>
</dbReference>
<dbReference type="RefSeq" id="WP_397676447.1">
    <property type="nucleotide sequence ID" value="NZ_JBIRGH010000032.1"/>
</dbReference>
<sequence length="517" mass="55864">MSGGKGFYIGVMFDKAARTHASAPVVLDTPLQVAPEGGTHWTVCALARLVRELAGRLVSAGVRHGDRVALYKTNNFDIALLAAAVQRVGAVPALLSPTLDGQTAARLLERLERPWLLIDTPHLQARGLDTSAARRVLLSAGPAVAGAQVLGAQAVASLAGTYRARPDEPAFISHTSGTTGVPKLVVQTPDALWQRLRLQQVVASRTWRREPVALCVSFVHARFYSALSLGLAYGNPLLVAVDADPAVIGPLFARHRPGVVETQPNTFVDWEVLAGAAGGPLANVRYYNATFDALHPRTVRTLLGASERRSPKFFQLYGQSETGPVAGGWVTARGAAEGGGRSVGWPLPGIVRMRIVDDGGRPVRSGTVGHIEVRSRTRALTYLGEDERFRRQLHDGWWAMGDLGFKDALGRLHLLDRGVDQVEAVDSSLRVEDTLMARLPELREIVIVGWGGGRPVPVACTRDDAPLDPVRWQRAVAGLPAMEAVRQLPFDRVPRTATWKVRRAELVRLLAEDGGHD</sequence>
<dbReference type="EMBL" id="JBIRGH010000032">
    <property type="protein sequence ID" value="MFH8589433.1"/>
    <property type="molecule type" value="Genomic_DNA"/>
</dbReference>
<dbReference type="Proteomes" id="UP001610990">
    <property type="component" value="Unassembled WGS sequence"/>
</dbReference>
<dbReference type="Pfam" id="PF00501">
    <property type="entry name" value="AMP-binding"/>
    <property type="match status" value="1"/>
</dbReference>
<keyword evidence="3" id="KW-1185">Reference proteome</keyword>
<name>A0ABW7RMW0_9ACTN</name>
<feature type="domain" description="AMP-dependent synthetase/ligase" evidence="1">
    <location>
        <begin position="13"/>
        <end position="383"/>
    </location>
</feature>
<reference evidence="2 3" key="1">
    <citation type="submission" date="2024-10" db="EMBL/GenBank/DDBJ databases">
        <title>The Natural Products Discovery Center: Release of the First 8490 Sequenced Strains for Exploring Actinobacteria Biosynthetic Diversity.</title>
        <authorList>
            <person name="Kalkreuter E."/>
            <person name="Kautsar S.A."/>
            <person name="Yang D."/>
            <person name="Bader C.D."/>
            <person name="Teijaro C.N."/>
            <person name="Fluegel L."/>
            <person name="Davis C.M."/>
            <person name="Simpson J.R."/>
            <person name="Lauterbach L."/>
            <person name="Steele A.D."/>
            <person name="Gui C."/>
            <person name="Meng S."/>
            <person name="Li G."/>
            <person name="Viehrig K."/>
            <person name="Ye F."/>
            <person name="Su P."/>
            <person name="Kiefer A.F."/>
            <person name="Nichols A."/>
            <person name="Cepeda A.J."/>
            <person name="Yan W."/>
            <person name="Fan B."/>
            <person name="Jiang Y."/>
            <person name="Adhikari A."/>
            <person name="Zheng C.-J."/>
            <person name="Schuster L."/>
            <person name="Cowan T.M."/>
            <person name="Smanski M.J."/>
            <person name="Chevrette M.G."/>
            <person name="De Carvalho L.P.S."/>
            <person name="Shen B."/>
        </authorList>
    </citation>
    <scope>NUCLEOTIDE SEQUENCE [LARGE SCALE GENOMIC DNA]</scope>
    <source>
        <strain evidence="2 3">NPDC018013</strain>
    </source>
</reference>
<dbReference type="InterPro" id="IPR000873">
    <property type="entry name" value="AMP-dep_synth/lig_dom"/>
</dbReference>
<dbReference type="InterPro" id="IPR050237">
    <property type="entry name" value="ATP-dep_AMP-bd_enzyme"/>
</dbReference>